<dbReference type="Gene3D" id="3.90.25.10">
    <property type="entry name" value="UDP-galactose 4-epimerase, domain 1"/>
    <property type="match status" value="1"/>
</dbReference>
<gene>
    <name evidence="2" type="ORF">V474_09150</name>
</gene>
<feature type="domain" description="NmrA-like" evidence="1">
    <location>
        <begin position="2"/>
        <end position="237"/>
    </location>
</feature>
<evidence type="ECO:0000313" key="3">
    <source>
        <dbReference type="Proteomes" id="UP000052268"/>
    </source>
</evidence>
<dbReference type="InterPro" id="IPR008030">
    <property type="entry name" value="NmrA-like"/>
</dbReference>
<dbReference type="PANTHER" id="PTHR43162:SF1">
    <property type="entry name" value="PRESTALK A DIFFERENTIATION PROTEIN A"/>
    <property type="match status" value="1"/>
</dbReference>
<keyword evidence="3" id="KW-1185">Reference proteome</keyword>
<dbReference type="Gene3D" id="3.40.50.720">
    <property type="entry name" value="NAD(P)-binding Rossmann-like Domain"/>
    <property type="match status" value="1"/>
</dbReference>
<dbReference type="Proteomes" id="UP000052268">
    <property type="component" value="Unassembled WGS sequence"/>
</dbReference>
<name>A0A0J7Y7Q6_9SPHN</name>
<protein>
    <submittedName>
        <fullName evidence="2">NmrA family transcriptional regulator</fullName>
    </submittedName>
</protein>
<sequence>MIVVTTPTGNIGRHVVRHLLDAGEALRLIVRDSSKLAQEVRDQVEVVEGSHGDAAVVDRAFRGADAVFWLCPPTPAATPAAATVDFARPGAAAMRRHGVRHIVAATTLGRDTTWHERAGNATGSIHMIDLLRTTGAAVRGLALPAFMDNALRQAGAIRQGKMFGPIDPDKKLPHTATRDTGTAAVGLLIDRSWSGQEDVPVLGPEELSYADLAAIVSDVIGREVRYEHQTYDAYKDAAMARGLTDEFAQGYVDMLRAKEEGMDNVASRATAIIGATSFRQWAEEALRPAITSGP</sequence>
<dbReference type="InterPro" id="IPR051604">
    <property type="entry name" value="Ergot_Alk_Oxidoreductase"/>
</dbReference>
<dbReference type="PATRIC" id="fig|1114963.3.peg.731"/>
<dbReference type="AlphaFoldDB" id="A0A0J7Y7Q6"/>
<dbReference type="RefSeq" id="WP_059150136.1">
    <property type="nucleotide sequence ID" value="NZ_KQ130452.1"/>
</dbReference>
<dbReference type="InterPro" id="IPR036291">
    <property type="entry name" value="NAD(P)-bd_dom_sf"/>
</dbReference>
<reference evidence="2 3" key="1">
    <citation type="journal article" date="2015" name="G3 (Bethesda)">
        <title>Insights into Ongoing Evolution of the Hexachlorocyclohexane Catabolic Pathway from Comparative Genomics of Ten Sphingomonadaceae Strains.</title>
        <authorList>
            <person name="Pearce S.L."/>
            <person name="Oakeshott J.G."/>
            <person name="Pandey G."/>
        </authorList>
    </citation>
    <scope>NUCLEOTIDE SEQUENCE [LARGE SCALE GENOMIC DNA]</scope>
    <source>
        <strain evidence="2 3">LL02</strain>
    </source>
</reference>
<comment type="caution">
    <text evidence="2">The sequence shown here is derived from an EMBL/GenBank/DDBJ whole genome shotgun (WGS) entry which is preliminary data.</text>
</comment>
<proteinExistence type="predicted"/>
<dbReference type="EMBL" id="JACU01000002">
    <property type="protein sequence ID" value="KMS59363.1"/>
    <property type="molecule type" value="Genomic_DNA"/>
</dbReference>
<dbReference type="SUPFAM" id="SSF51735">
    <property type="entry name" value="NAD(P)-binding Rossmann-fold domains"/>
    <property type="match status" value="1"/>
</dbReference>
<organism evidence="2 3">
    <name type="scientific">Novosphingobium barchaimii LL02</name>
    <dbReference type="NCBI Taxonomy" id="1114963"/>
    <lineage>
        <taxon>Bacteria</taxon>
        <taxon>Pseudomonadati</taxon>
        <taxon>Pseudomonadota</taxon>
        <taxon>Alphaproteobacteria</taxon>
        <taxon>Sphingomonadales</taxon>
        <taxon>Sphingomonadaceae</taxon>
        <taxon>Novosphingobium</taxon>
    </lineage>
</organism>
<evidence type="ECO:0000259" key="1">
    <source>
        <dbReference type="Pfam" id="PF05368"/>
    </source>
</evidence>
<accession>A0A0J7Y7Q6</accession>
<dbReference type="OrthoDB" id="7771794at2"/>
<evidence type="ECO:0000313" key="2">
    <source>
        <dbReference type="EMBL" id="KMS59363.1"/>
    </source>
</evidence>
<dbReference type="Pfam" id="PF05368">
    <property type="entry name" value="NmrA"/>
    <property type="match status" value="1"/>
</dbReference>
<dbReference type="PANTHER" id="PTHR43162">
    <property type="match status" value="1"/>
</dbReference>